<proteinExistence type="predicted"/>
<organism evidence="1 2">
    <name type="scientific">Nonomuraea helvata</name>
    <dbReference type="NCBI Taxonomy" id="37484"/>
    <lineage>
        <taxon>Bacteria</taxon>
        <taxon>Bacillati</taxon>
        <taxon>Actinomycetota</taxon>
        <taxon>Actinomycetes</taxon>
        <taxon>Streptosporangiales</taxon>
        <taxon>Streptosporangiaceae</taxon>
        <taxon>Nonomuraea</taxon>
    </lineage>
</organism>
<gene>
    <name evidence="1" type="ORF">ACFFSA_50285</name>
</gene>
<dbReference type="RefSeq" id="WP_344999855.1">
    <property type="nucleotide sequence ID" value="NZ_BAAAXV010000009.1"/>
</dbReference>
<dbReference type="Proteomes" id="UP001589532">
    <property type="component" value="Unassembled WGS sequence"/>
</dbReference>
<accession>A0ABV5SHY3</accession>
<dbReference type="EMBL" id="JBHMBW010000104">
    <property type="protein sequence ID" value="MFB9631300.1"/>
    <property type="molecule type" value="Genomic_DNA"/>
</dbReference>
<evidence type="ECO:0000313" key="1">
    <source>
        <dbReference type="EMBL" id="MFB9631300.1"/>
    </source>
</evidence>
<evidence type="ECO:0008006" key="3">
    <source>
        <dbReference type="Google" id="ProtNLM"/>
    </source>
</evidence>
<name>A0ABV5SHY3_9ACTN</name>
<keyword evidence="2" id="KW-1185">Reference proteome</keyword>
<comment type="caution">
    <text evidence="1">The sequence shown here is derived from an EMBL/GenBank/DDBJ whole genome shotgun (WGS) entry which is preliminary data.</text>
</comment>
<sequence length="147" mass="16713">MTRHRTTTEARISRLAARWPVGALVRHHGAHRRGVIVTAADEIAARWHNSGRGHVSLLPYRDRQDLGGLVNVAWEHGDTCWTRIDVLEVVDATGVYHVEEEHYGFAPVYRLAVKDQRPYWSTEESLMDGCRWADRDDQFVADILAAA</sequence>
<reference evidence="1 2" key="1">
    <citation type="submission" date="2024-09" db="EMBL/GenBank/DDBJ databases">
        <authorList>
            <person name="Sun Q."/>
            <person name="Mori K."/>
        </authorList>
    </citation>
    <scope>NUCLEOTIDE SEQUENCE [LARGE SCALE GENOMIC DNA]</scope>
    <source>
        <strain evidence="1 2">JCM 3143</strain>
    </source>
</reference>
<protein>
    <recommendedName>
        <fullName evidence="3">PRC-barrel domain containing protein</fullName>
    </recommendedName>
</protein>
<evidence type="ECO:0000313" key="2">
    <source>
        <dbReference type="Proteomes" id="UP001589532"/>
    </source>
</evidence>